<dbReference type="InterPro" id="IPR009057">
    <property type="entry name" value="Homeodomain-like_sf"/>
</dbReference>
<feature type="region of interest" description="Disordered" evidence="5">
    <location>
        <begin position="237"/>
        <end position="276"/>
    </location>
</feature>
<feature type="domain" description="Homeobox" evidence="6">
    <location>
        <begin position="195"/>
        <end position="238"/>
    </location>
</feature>
<protein>
    <recommendedName>
        <fullName evidence="6">Homeobox domain-containing protein</fullName>
    </recommendedName>
</protein>
<evidence type="ECO:0000256" key="1">
    <source>
        <dbReference type="ARBA" id="ARBA00004123"/>
    </source>
</evidence>
<evidence type="ECO:0000256" key="2">
    <source>
        <dbReference type="ARBA" id="ARBA00023242"/>
    </source>
</evidence>
<sequence>MLSSDDKEWNDSSTRKRKKKATEQVAPQLPNGNASVEKSEATGGKRKKKATGQVAPQLPNGNASVEKSEATGGKGKKKATGQVAPQLPNGIASIEKSEATGDAINHNLENHEHISRRRSRGKSMVKDTNDSPSKLKKTMAKDTNDSPSKSKKPMAKDTYDSPSKSPIGSPKSVSTGSRLKSASYKRLGDAATQGLYTSFKENQYPDRAKKQSLAEELGLTPRQVSKWFENMRWSVRHPLGREADKSGSASKRSISSPQPDKQLLESKQNIGASNGELPVIVVALPETCTKNEGDDKAKLLTNESSSQTSAARTSGRKRSRPKIEKPTTPVVVDTNKTSGSRTRSRRKSAP</sequence>
<evidence type="ECO:0000313" key="8">
    <source>
        <dbReference type="Proteomes" id="UP000596661"/>
    </source>
</evidence>
<reference evidence="7" key="1">
    <citation type="submission" date="2018-11" db="EMBL/GenBank/DDBJ databases">
        <authorList>
            <person name="Grassa J C."/>
        </authorList>
    </citation>
    <scope>NUCLEOTIDE SEQUENCE [LARGE SCALE GENOMIC DNA]</scope>
</reference>
<dbReference type="AlphaFoldDB" id="A0A803R104"/>
<feature type="compositionally biased region" description="Basic residues" evidence="5">
    <location>
        <begin position="114"/>
        <end position="123"/>
    </location>
</feature>
<dbReference type="PANTHER" id="PTHR12628:SF13">
    <property type="entry name" value="HOMEOBOX PROTEIN HAT3.1"/>
    <property type="match status" value="1"/>
</dbReference>
<evidence type="ECO:0000313" key="7">
    <source>
        <dbReference type="EnsemblPlants" id="cds.novel_model_378_5bd9a17a"/>
    </source>
</evidence>
<dbReference type="Proteomes" id="UP000596661">
    <property type="component" value="Chromosome 1"/>
</dbReference>
<feature type="compositionally biased region" description="Basic and acidic residues" evidence="5">
    <location>
        <begin position="1"/>
        <end position="14"/>
    </location>
</feature>
<dbReference type="Pfam" id="PF00046">
    <property type="entry name" value="Homeodomain"/>
    <property type="match status" value="1"/>
</dbReference>
<dbReference type="SUPFAM" id="SSF46689">
    <property type="entry name" value="Homeodomain-like"/>
    <property type="match status" value="1"/>
</dbReference>
<evidence type="ECO:0000259" key="6">
    <source>
        <dbReference type="PROSITE" id="PS50071"/>
    </source>
</evidence>
<feature type="compositionally biased region" description="Low complexity" evidence="5">
    <location>
        <begin position="246"/>
        <end position="256"/>
    </location>
</feature>
<dbReference type="PANTHER" id="PTHR12628">
    <property type="entry name" value="POLYCOMB-LIKE TRANSCRIPTION FACTOR"/>
    <property type="match status" value="1"/>
</dbReference>
<evidence type="ECO:0000256" key="4">
    <source>
        <dbReference type="RuleBase" id="RU000682"/>
    </source>
</evidence>
<dbReference type="GO" id="GO:0005634">
    <property type="term" value="C:nucleus"/>
    <property type="evidence" value="ECO:0007669"/>
    <property type="project" value="UniProtKB-SubCell"/>
</dbReference>
<dbReference type="EnsemblPlants" id="novel_model_378_5bd9a17a">
    <property type="protein sequence ID" value="cds.novel_model_378_5bd9a17a"/>
    <property type="gene ID" value="novel_gene_218_5bd9a17a"/>
</dbReference>
<keyword evidence="3 4" id="KW-0371">Homeobox</keyword>
<dbReference type="EMBL" id="UZAU01000008">
    <property type="status" value="NOT_ANNOTATED_CDS"/>
    <property type="molecule type" value="Genomic_DNA"/>
</dbReference>
<dbReference type="CDD" id="cd00086">
    <property type="entry name" value="homeodomain"/>
    <property type="match status" value="1"/>
</dbReference>
<keyword evidence="2 3" id="KW-0539">Nucleus</keyword>
<feature type="compositionally biased region" description="Polar residues" evidence="5">
    <location>
        <begin position="301"/>
        <end position="312"/>
    </location>
</feature>
<dbReference type="GO" id="GO:0003682">
    <property type="term" value="F:chromatin binding"/>
    <property type="evidence" value="ECO:0007669"/>
    <property type="project" value="TreeGrafter"/>
</dbReference>
<dbReference type="InterPro" id="IPR001356">
    <property type="entry name" value="HD"/>
</dbReference>
<evidence type="ECO:0000256" key="5">
    <source>
        <dbReference type="SAM" id="MobiDB-lite"/>
    </source>
</evidence>
<dbReference type="Gramene" id="novel_model_378_5bd9a17a">
    <property type="protein sequence ID" value="cds.novel_model_378_5bd9a17a"/>
    <property type="gene ID" value="novel_gene_218_5bd9a17a"/>
</dbReference>
<dbReference type="GO" id="GO:0003677">
    <property type="term" value="F:DNA binding"/>
    <property type="evidence" value="ECO:0007669"/>
    <property type="project" value="UniProtKB-UniRule"/>
</dbReference>
<keyword evidence="3 4" id="KW-0238">DNA-binding</keyword>
<keyword evidence="8" id="KW-1185">Reference proteome</keyword>
<feature type="compositionally biased region" description="Low complexity" evidence="5">
    <location>
        <begin position="161"/>
        <end position="174"/>
    </location>
</feature>
<proteinExistence type="predicted"/>
<feature type="region of interest" description="Disordered" evidence="5">
    <location>
        <begin position="1"/>
        <end position="185"/>
    </location>
</feature>
<comment type="subcellular location">
    <subcellularLocation>
        <location evidence="1 3 4">Nucleus</location>
    </subcellularLocation>
</comment>
<dbReference type="GO" id="GO:0045814">
    <property type="term" value="P:negative regulation of gene expression, epigenetic"/>
    <property type="evidence" value="ECO:0007669"/>
    <property type="project" value="TreeGrafter"/>
</dbReference>
<organism evidence="7 8">
    <name type="scientific">Cannabis sativa</name>
    <name type="common">Hemp</name>
    <name type="synonym">Marijuana</name>
    <dbReference type="NCBI Taxonomy" id="3483"/>
    <lineage>
        <taxon>Eukaryota</taxon>
        <taxon>Viridiplantae</taxon>
        <taxon>Streptophyta</taxon>
        <taxon>Embryophyta</taxon>
        <taxon>Tracheophyta</taxon>
        <taxon>Spermatophyta</taxon>
        <taxon>Magnoliopsida</taxon>
        <taxon>eudicotyledons</taxon>
        <taxon>Gunneridae</taxon>
        <taxon>Pentapetalae</taxon>
        <taxon>rosids</taxon>
        <taxon>fabids</taxon>
        <taxon>Rosales</taxon>
        <taxon>Cannabaceae</taxon>
        <taxon>Cannabis</taxon>
    </lineage>
</organism>
<reference evidence="7" key="2">
    <citation type="submission" date="2021-03" db="UniProtKB">
        <authorList>
            <consortium name="EnsemblPlants"/>
        </authorList>
    </citation>
    <scope>IDENTIFICATION</scope>
</reference>
<dbReference type="Gene3D" id="1.10.10.60">
    <property type="entry name" value="Homeodomain-like"/>
    <property type="match status" value="1"/>
</dbReference>
<feature type="DNA-binding region" description="Homeobox" evidence="3">
    <location>
        <begin position="197"/>
        <end position="239"/>
    </location>
</feature>
<dbReference type="SMART" id="SM00389">
    <property type="entry name" value="HOX"/>
    <property type="match status" value="1"/>
</dbReference>
<dbReference type="PROSITE" id="PS50071">
    <property type="entry name" value="HOMEOBOX_2"/>
    <property type="match status" value="1"/>
</dbReference>
<name>A0A803R104_CANSA</name>
<feature type="region of interest" description="Disordered" evidence="5">
    <location>
        <begin position="291"/>
        <end position="350"/>
    </location>
</feature>
<evidence type="ECO:0000256" key="3">
    <source>
        <dbReference type="PROSITE-ProRule" id="PRU00108"/>
    </source>
</evidence>
<accession>A0A803R104</accession>